<dbReference type="Pfam" id="PF13976">
    <property type="entry name" value="gag_pre-integrs"/>
    <property type="match status" value="1"/>
</dbReference>
<comment type="caution">
    <text evidence="3">The sequence shown here is derived from an EMBL/GenBank/DDBJ whole genome shotgun (WGS) entry which is preliminary data.</text>
</comment>
<dbReference type="InterPro" id="IPR039537">
    <property type="entry name" value="Retrotran_Ty1/copia-like"/>
</dbReference>
<dbReference type="InterPro" id="IPR025724">
    <property type="entry name" value="GAG-pre-integrase_dom"/>
</dbReference>
<proteinExistence type="predicted"/>
<dbReference type="PANTHER" id="PTHR42648:SF32">
    <property type="entry name" value="RIBONUCLEASE H-LIKE DOMAIN, GAG-PRE-INTEGRASE DOMAIN PROTEIN-RELATED"/>
    <property type="match status" value="1"/>
</dbReference>
<reference evidence="3" key="1">
    <citation type="journal article" date="2019" name="Sci. Rep.">
        <title>Draft genome of Tanacetum cinerariifolium, the natural source of mosquito coil.</title>
        <authorList>
            <person name="Yamashiro T."/>
            <person name="Shiraishi A."/>
            <person name="Satake H."/>
            <person name="Nakayama K."/>
        </authorList>
    </citation>
    <scope>NUCLEOTIDE SEQUENCE</scope>
</reference>
<evidence type="ECO:0000259" key="2">
    <source>
        <dbReference type="PROSITE" id="PS50994"/>
    </source>
</evidence>
<dbReference type="EMBL" id="BKCJ010370856">
    <property type="protein sequence ID" value="GFA11298.1"/>
    <property type="molecule type" value="Genomic_DNA"/>
</dbReference>
<dbReference type="InterPro" id="IPR001584">
    <property type="entry name" value="Integrase_cat-core"/>
</dbReference>
<dbReference type="GO" id="GO:0015074">
    <property type="term" value="P:DNA integration"/>
    <property type="evidence" value="ECO:0007669"/>
    <property type="project" value="InterPro"/>
</dbReference>
<organism evidence="3">
    <name type="scientific">Tanacetum cinerariifolium</name>
    <name type="common">Dalmatian daisy</name>
    <name type="synonym">Chrysanthemum cinerariifolium</name>
    <dbReference type="NCBI Taxonomy" id="118510"/>
    <lineage>
        <taxon>Eukaryota</taxon>
        <taxon>Viridiplantae</taxon>
        <taxon>Streptophyta</taxon>
        <taxon>Embryophyta</taxon>
        <taxon>Tracheophyta</taxon>
        <taxon>Spermatophyta</taxon>
        <taxon>Magnoliopsida</taxon>
        <taxon>eudicotyledons</taxon>
        <taxon>Gunneridae</taxon>
        <taxon>Pentapetalae</taxon>
        <taxon>asterids</taxon>
        <taxon>campanulids</taxon>
        <taxon>Asterales</taxon>
        <taxon>Asteraceae</taxon>
        <taxon>Asteroideae</taxon>
        <taxon>Anthemideae</taxon>
        <taxon>Anthemidinae</taxon>
        <taxon>Tanacetum</taxon>
    </lineage>
</organism>
<sequence length="315" mass="35551">MGRSSPKNNYTHRSMPPKPAIHKPYRPHLRPMRPNMNVAHPNRTTFNKPAHSYAKRPFQRTSVVRPQFRGPRIPTVTRKFPTINRKFPTGNTKVPNAEQECIVLGRDFKLIDNSNVLLRTPRQHNIYSIDLNNNVPHKDLTCLVAKASADECMLWNRRLGHLNFKIMNRCDNGGEFRNQEMNDFCLRKGIKREFSNARAPQQNGVAKRRNRTLIEVARTMLADAKLPVTFWAEAVNTALVGASTQSTNFLGTKDAASQEVKKDVSSLRYIALPNWVHDVLLESTSSNAQDTCKADAPESSGNPNPTAFTTNPLAD</sequence>
<dbReference type="GO" id="GO:0003676">
    <property type="term" value="F:nucleic acid binding"/>
    <property type="evidence" value="ECO:0007669"/>
    <property type="project" value="InterPro"/>
</dbReference>
<feature type="region of interest" description="Disordered" evidence="1">
    <location>
        <begin position="288"/>
        <end position="315"/>
    </location>
</feature>
<feature type="compositionally biased region" description="Polar residues" evidence="1">
    <location>
        <begin position="299"/>
        <end position="315"/>
    </location>
</feature>
<feature type="region of interest" description="Disordered" evidence="1">
    <location>
        <begin position="1"/>
        <end position="25"/>
    </location>
</feature>
<accession>A0A699J4L8</accession>
<dbReference type="InterPro" id="IPR012337">
    <property type="entry name" value="RNaseH-like_sf"/>
</dbReference>
<dbReference type="Gene3D" id="3.30.420.10">
    <property type="entry name" value="Ribonuclease H-like superfamily/Ribonuclease H"/>
    <property type="match status" value="1"/>
</dbReference>
<feature type="compositionally biased region" description="Polar residues" evidence="1">
    <location>
        <begin position="1"/>
        <end position="12"/>
    </location>
</feature>
<dbReference type="AlphaFoldDB" id="A0A699J4L8"/>
<dbReference type="PROSITE" id="PS50994">
    <property type="entry name" value="INTEGRASE"/>
    <property type="match status" value="1"/>
</dbReference>
<evidence type="ECO:0000256" key="1">
    <source>
        <dbReference type="SAM" id="MobiDB-lite"/>
    </source>
</evidence>
<evidence type="ECO:0000313" key="3">
    <source>
        <dbReference type="EMBL" id="GFA11298.1"/>
    </source>
</evidence>
<gene>
    <name evidence="3" type="ORF">Tci_583270</name>
</gene>
<protein>
    <submittedName>
        <fullName evidence="3">Ribonuclease H-like domain-containing protein</fullName>
    </submittedName>
</protein>
<dbReference type="PANTHER" id="PTHR42648">
    <property type="entry name" value="TRANSPOSASE, PUTATIVE-RELATED"/>
    <property type="match status" value="1"/>
</dbReference>
<dbReference type="InterPro" id="IPR036397">
    <property type="entry name" value="RNaseH_sf"/>
</dbReference>
<name>A0A699J4L8_TANCI</name>
<dbReference type="SUPFAM" id="SSF53098">
    <property type="entry name" value="Ribonuclease H-like"/>
    <property type="match status" value="1"/>
</dbReference>
<feature type="domain" description="Integrase catalytic" evidence="2">
    <location>
        <begin position="91"/>
        <end position="265"/>
    </location>
</feature>